<dbReference type="PANTHER" id="PTHR42743">
    <property type="entry name" value="AMINO-ACID AMINOTRANSFERASE"/>
    <property type="match status" value="1"/>
</dbReference>
<dbReference type="NCBIfam" id="NF005800">
    <property type="entry name" value="PRK07650.1"/>
    <property type="match status" value="1"/>
</dbReference>
<dbReference type="OrthoDB" id="9805628at2"/>
<gene>
    <name evidence="5" type="primary">pabC</name>
    <name evidence="5" type="ORF">E1757_32035</name>
</gene>
<organism evidence="5 6">
    <name type="scientific">Paenibacillus piri</name>
    <dbReference type="NCBI Taxonomy" id="2547395"/>
    <lineage>
        <taxon>Bacteria</taxon>
        <taxon>Bacillati</taxon>
        <taxon>Bacillota</taxon>
        <taxon>Bacilli</taxon>
        <taxon>Bacillales</taxon>
        <taxon>Paenibacillaceae</taxon>
        <taxon>Paenibacillus</taxon>
    </lineage>
</organism>
<sequence>MNIYVNGTVINEEKAVVSVYDHGFLYGIGLFETFRTYGGIPFLLEAHMDRLASGCRQLGIAYEPSAEAWKRIVTELLSVNGLDDAYIRFTVTAGTDALGLPGGAYAEPSVIVYIKPLPARSDKLYRDGKPLQLLRLARNTPEGEGRLKSLHYMNNLLAKRELQQYAWAAASAAEGLFVDARGFLAEGIVSSLFFMKDGRLHTPALETGILPGITRAFVMQLGDQAGMRPTEGLYTWHDLLDADEVCLTNSIQEIVPVTSLFDSSGQETRVGGGSAGTLTAALMLQYEQNTGSIGK</sequence>
<reference evidence="5 6" key="1">
    <citation type="submission" date="2019-03" db="EMBL/GenBank/DDBJ databases">
        <title>This is whole genome sequence of Paenibacillus sp MS74 strain.</title>
        <authorList>
            <person name="Trinh H.N."/>
        </authorList>
    </citation>
    <scope>NUCLEOTIDE SEQUENCE [LARGE SCALE GENOMIC DNA]</scope>
    <source>
        <strain evidence="5 6">MS74</strain>
    </source>
</reference>
<dbReference type="InterPro" id="IPR036038">
    <property type="entry name" value="Aminotransferase-like"/>
</dbReference>
<dbReference type="CDD" id="cd00449">
    <property type="entry name" value="PLPDE_IV"/>
    <property type="match status" value="1"/>
</dbReference>
<dbReference type="GO" id="GO:0005829">
    <property type="term" value="C:cytosol"/>
    <property type="evidence" value="ECO:0007669"/>
    <property type="project" value="TreeGrafter"/>
</dbReference>
<evidence type="ECO:0000256" key="3">
    <source>
        <dbReference type="ARBA" id="ARBA00011738"/>
    </source>
</evidence>
<dbReference type="GO" id="GO:0008652">
    <property type="term" value="P:amino acid biosynthetic process"/>
    <property type="evidence" value="ECO:0007669"/>
    <property type="project" value="UniProtKB-ARBA"/>
</dbReference>
<comment type="similarity">
    <text evidence="2">Belongs to the class-IV pyridoxal-phosphate-dependent aminotransferase family.</text>
</comment>
<dbReference type="Gene3D" id="3.20.10.10">
    <property type="entry name" value="D-amino Acid Aminotransferase, subunit A, domain 2"/>
    <property type="match status" value="1"/>
</dbReference>
<dbReference type="InterPro" id="IPR043131">
    <property type="entry name" value="BCAT-like_N"/>
</dbReference>
<accession>A0A4R5K9B3</accession>
<dbReference type="RefSeq" id="WP_133235945.1">
    <property type="nucleotide sequence ID" value="NZ_SMRT01000026.1"/>
</dbReference>
<dbReference type="Proteomes" id="UP000295636">
    <property type="component" value="Unassembled WGS sequence"/>
</dbReference>
<dbReference type="GO" id="GO:0008696">
    <property type="term" value="F:4-amino-4-deoxychorismate lyase activity"/>
    <property type="evidence" value="ECO:0007669"/>
    <property type="project" value="UniProtKB-EC"/>
</dbReference>
<evidence type="ECO:0000256" key="4">
    <source>
        <dbReference type="ARBA" id="ARBA00022898"/>
    </source>
</evidence>
<evidence type="ECO:0000313" key="6">
    <source>
        <dbReference type="Proteomes" id="UP000295636"/>
    </source>
</evidence>
<dbReference type="AlphaFoldDB" id="A0A4R5K9B3"/>
<protein>
    <submittedName>
        <fullName evidence="5">Aminodeoxychorismate lyase</fullName>
        <ecNumber evidence="5">4.1.3.38</ecNumber>
    </submittedName>
</protein>
<comment type="subunit">
    <text evidence="3">Homodimer.</text>
</comment>
<dbReference type="FunFam" id="3.20.10.10:FF:000002">
    <property type="entry name" value="D-alanine aminotransferase"/>
    <property type="match status" value="1"/>
</dbReference>
<evidence type="ECO:0000313" key="5">
    <source>
        <dbReference type="EMBL" id="TDF91566.1"/>
    </source>
</evidence>
<dbReference type="InterPro" id="IPR043132">
    <property type="entry name" value="BCAT-like_C"/>
</dbReference>
<dbReference type="SUPFAM" id="SSF56752">
    <property type="entry name" value="D-aminoacid aminotransferase-like PLP-dependent enzymes"/>
    <property type="match status" value="1"/>
</dbReference>
<keyword evidence="6" id="KW-1185">Reference proteome</keyword>
<name>A0A4R5K9B3_9BACL</name>
<dbReference type="Pfam" id="PF01063">
    <property type="entry name" value="Aminotran_4"/>
    <property type="match status" value="1"/>
</dbReference>
<evidence type="ECO:0000256" key="1">
    <source>
        <dbReference type="ARBA" id="ARBA00001933"/>
    </source>
</evidence>
<keyword evidence="5" id="KW-0456">Lyase</keyword>
<keyword evidence="4" id="KW-0663">Pyridoxal phosphate</keyword>
<dbReference type="InterPro" id="IPR050571">
    <property type="entry name" value="Class-IV_PLP-Dep_Aminotrnsfr"/>
</dbReference>
<evidence type="ECO:0000256" key="2">
    <source>
        <dbReference type="ARBA" id="ARBA00009320"/>
    </source>
</evidence>
<comment type="caution">
    <text evidence="5">The sequence shown here is derived from an EMBL/GenBank/DDBJ whole genome shotgun (WGS) entry which is preliminary data.</text>
</comment>
<comment type="cofactor">
    <cofactor evidence="1">
        <name>pyridoxal 5'-phosphate</name>
        <dbReference type="ChEBI" id="CHEBI:597326"/>
    </cofactor>
</comment>
<dbReference type="Gene3D" id="3.30.470.10">
    <property type="match status" value="1"/>
</dbReference>
<dbReference type="EMBL" id="SMRT01000026">
    <property type="protein sequence ID" value="TDF91566.1"/>
    <property type="molecule type" value="Genomic_DNA"/>
</dbReference>
<dbReference type="GO" id="GO:0046394">
    <property type="term" value="P:carboxylic acid biosynthetic process"/>
    <property type="evidence" value="ECO:0007669"/>
    <property type="project" value="UniProtKB-ARBA"/>
</dbReference>
<dbReference type="PANTHER" id="PTHR42743:SF11">
    <property type="entry name" value="AMINODEOXYCHORISMATE LYASE"/>
    <property type="match status" value="1"/>
</dbReference>
<dbReference type="InterPro" id="IPR001544">
    <property type="entry name" value="Aminotrans_IV"/>
</dbReference>
<proteinExistence type="inferred from homology"/>
<dbReference type="EC" id="4.1.3.38" evidence="5"/>